<name>A0A380RV69_FIBSU</name>
<dbReference type="Proteomes" id="UP000255423">
    <property type="component" value="Unassembled WGS sequence"/>
</dbReference>
<dbReference type="EMBL" id="UHJL01000001">
    <property type="protein sequence ID" value="SUQ19473.1"/>
    <property type="molecule type" value="Genomic_DNA"/>
</dbReference>
<sequence>MIRTASEILSTLSQEYKQPQMKLRQMTLHGEIFKIIRGLYETDSNTPGEVLAGAIYGPSYLSFEYALSRHGLIPERVNLYTSASFQKNKNKLYQTPFGEFSYSDIPTDVFPHGINIENIEDRPYAMATCEKALCDRLYKESPITSKRAMETFLFESLRIENEDFKNLDFNFIHKIALLYKKKNLYILSKMR</sequence>
<dbReference type="RefSeq" id="WP_109572099.1">
    <property type="nucleotide sequence ID" value="NZ_UHJL01000001.1"/>
</dbReference>
<dbReference type="AlphaFoldDB" id="A0A380RV69"/>
<protein>
    <recommendedName>
        <fullName evidence="3">Transcriptional regulator, AbiEi antitoxin, Type IV TA system</fullName>
    </recommendedName>
</protein>
<evidence type="ECO:0000313" key="1">
    <source>
        <dbReference type="EMBL" id="SUQ19473.1"/>
    </source>
</evidence>
<reference evidence="1 2" key="1">
    <citation type="submission" date="2017-08" db="EMBL/GenBank/DDBJ databases">
        <authorList>
            <person name="de Groot N.N."/>
        </authorList>
    </citation>
    <scope>NUCLEOTIDE SEQUENCE [LARGE SCALE GENOMIC DNA]</scope>
    <source>
        <strain evidence="1 2">HM2</strain>
    </source>
</reference>
<evidence type="ECO:0008006" key="3">
    <source>
        <dbReference type="Google" id="ProtNLM"/>
    </source>
</evidence>
<organism evidence="1 2">
    <name type="scientific">Fibrobacter succinogenes</name>
    <name type="common">Bacteroides succinogenes</name>
    <dbReference type="NCBI Taxonomy" id="833"/>
    <lineage>
        <taxon>Bacteria</taxon>
        <taxon>Pseudomonadati</taxon>
        <taxon>Fibrobacterota</taxon>
        <taxon>Fibrobacteria</taxon>
        <taxon>Fibrobacterales</taxon>
        <taxon>Fibrobacteraceae</taxon>
        <taxon>Fibrobacter</taxon>
    </lineage>
</organism>
<accession>A0A380RV69</accession>
<proteinExistence type="predicted"/>
<evidence type="ECO:0000313" key="2">
    <source>
        <dbReference type="Proteomes" id="UP000255423"/>
    </source>
</evidence>
<gene>
    <name evidence="1" type="ORF">SAMN05661053_0708</name>
</gene>